<keyword evidence="1" id="KW-0472">Membrane</keyword>
<sequence length="69" mass="7970">MKDPLTMILLGIGVLLCFAGYCYALIDWVVDYQSGVYQRQQLEALYETSALLLYTALGLRFMNRRINLF</sequence>
<gene>
    <name evidence="2" type="ORF">GK091_13030</name>
</gene>
<evidence type="ECO:0000256" key="1">
    <source>
        <dbReference type="SAM" id="Phobius"/>
    </source>
</evidence>
<feature type="transmembrane region" description="Helical" evidence="1">
    <location>
        <begin position="44"/>
        <end position="62"/>
    </location>
</feature>
<dbReference type="AlphaFoldDB" id="A0A6M0IIY6"/>
<evidence type="ECO:0000313" key="2">
    <source>
        <dbReference type="EMBL" id="NEU67807.1"/>
    </source>
</evidence>
<proteinExistence type="predicted"/>
<evidence type="ECO:0008006" key="4">
    <source>
        <dbReference type="Google" id="ProtNLM"/>
    </source>
</evidence>
<accession>A0A6M0IIY6</accession>
<dbReference type="Proteomes" id="UP000477386">
    <property type="component" value="Unassembled WGS sequence"/>
</dbReference>
<evidence type="ECO:0000313" key="3">
    <source>
        <dbReference type="Proteomes" id="UP000477386"/>
    </source>
</evidence>
<keyword evidence="1" id="KW-1133">Transmembrane helix</keyword>
<dbReference type="EMBL" id="JAAGNZ010000001">
    <property type="protein sequence ID" value="NEU67807.1"/>
    <property type="molecule type" value="Genomic_DNA"/>
</dbReference>
<keyword evidence="1" id="KW-0812">Transmembrane</keyword>
<dbReference type="RefSeq" id="WP_164038499.1">
    <property type="nucleotide sequence ID" value="NZ_JAAGNZ010000001.1"/>
</dbReference>
<comment type="caution">
    <text evidence="2">The sequence shown here is derived from an EMBL/GenBank/DDBJ whole genome shotgun (WGS) entry which is preliminary data.</text>
</comment>
<keyword evidence="3" id="KW-1185">Reference proteome</keyword>
<name>A0A6M0IIY6_9BACT</name>
<protein>
    <recommendedName>
        <fullName evidence="4">DUF4386 family protein</fullName>
    </recommendedName>
</protein>
<reference evidence="2 3" key="1">
    <citation type="submission" date="2020-02" db="EMBL/GenBank/DDBJ databases">
        <title>Draft genome sequence of two Spirosoma agri KCTC 52727 and Spirosoma terrae KCTC 52035.</title>
        <authorList>
            <person name="Rojas J."/>
            <person name="Ambika Manirajan B."/>
            <person name="Ratering S."/>
            <person name="Suarez C."/>
            <person name="Schnell S."/>
        </authorList>
    </citation>
    <scope>NUCLEOTIDE SEQUENCE [LARGE SCALE GENOMIC DNA]</scope>
    <source>
        <strain evidence="2 3">KCTC 52727</strain>
    </source>
</reference>
<organism evidence="2 3">
    <name type="scientific">Spirosoma agri</name>
    <dbReference type="NCBI Taxonomy" id="1987381"/>
    <lineage>
        <taxon>Bacteria</taxon>
        <taxon>Pseudomonadati</taxon>
        <taxon>Bacteroidota</taxon>
        <taxon>Cytophagia</taxon>
        <taxon>Cytophagales</taxon>
        <taxon>Cytophagaceae</taxon>
        <taxon>Spirosoma</taxon>
    </lineage>
</organism>